<protein>
    <submittedName>
        <fullName evidence="2">Uncharacterized protein</fullName>
    </submittedName>
</protein>
<name>A0AAV4D3C7_9GAST</name>
<proteinExistence type="predicted"/>
<dbReference type="EMBL" id="BLXT01007347">
    <property type="protein sequence ID" value="GFO38697.1"/>
    <property type="molecule type" value="Genomic_DNA"/>
</dbReference>
<feature type="compositionally biased region" description="Polar residues" evidence="1">
    <location>
        <begin position="21"/>
        <end position="32"/>
    </location>
</feature>
<evidence type="ECO:0000313" key="2">
    <source>
        <dbReference type="EMBL" id="GFO38697.1"/>
    </source>
</evidence>
<evidence type="ECO:0000313" key="3">
    <source>
        <dbReference type="Proteomes" id="UP000735302"/>
    </source>
</evidence>
<organism evidence="2 3">
    <name type="scientific">Plakobranchus ocellatus</name>
    <dbReference type="NCBI Taxonomy" id="259542"/>
    <lineage>
        <taxon>Eukaryota</taxon>
        <taxon>Metazoa</taxon>
        <taxon>Spiralia</taxon>
        <taxon>Lophotrochozoa</taxon>
        <taxon>Mollusca</taxon>
        <taxon>Gastropoda</taxon>
        <taxon>Heterobranchia</taxon>
        <taxon>Euthyneura</taxon>
        <taxon>Panpulmonata</taxon>
        <taxon>Sacoglossa</taxon>
        <taxon>Placobranchoidea</taxon>
        <taxon>Plakobranchidae</taxon>
        <taxon>Plakobranchus</taxon>
    </lineage>
</organism>
<sequence>METPTNLICQPGADVRPGTAHKQNGDTAQMSPFKTKQQQKKIHQLSFTTEAAINHRDVIASILPLYPQCNVNMSEKRHRYVETTILSHLL</sequence>
<accession>A0AAV4D3C7</accession>
<comment type="caution">
    <text evidence="2">The sequence shown here is derived from an EMBL/GenBank/DDBJ whole genome shotgun (WGS) entry which is preliminary data.</text>
</comment>
<reference evidence="2 3" key="1">
    <citation type="journal article" date="2021" name="Elife">
        <title>Chloroplast acquisition without the gene transfer in kleptoplastic sea slugs, Plakobranchus ocellatus.</title>
        <authorList>
            <person name="Maeda T."/>
            <person name="Takahashi S."/>
            <person name="Yoshida T."/>
            <person name="Shimamura S."/>
            <person name="Takaki Y."/>
            <person name="Nagai Y."/>
            <person name="Toyoda A."/>
            <person name="Suzuki Y."/>
            <person name="Arimoto A."/>
            <person name="Ishii H."/>
            <person name="Satoh N."/>
            <person name="Nishiyama T."/>
            <person name="Hasebe M."/>
            <person name="Maruyama T."/>
            <person name="Minagawa J."/>
            <person name="Obokata J."/>
            <person name="Shigenobu S."/>
        </authorList>
    </citation>
    <scope>NUCLEOTIDE SEQUENCE [LARGE SCALE GENOMIC DNA]</scope>
</reference>
<gene>
    <name evidence="2" type="ORF">PoB_006520200</name>
</gene>
<keyword evidence="3" id="KW-1185">Reference proteome</keyword>
<dbReference type="AlphaFoldDB" id="A0AAV4D3C7"/>
<dbReference type="Proteomes" id="UP000735302">
    <property type="component" value="Unassembled WGS sequence"/>
</dbReference>
<feature type="region of interest" description="Disordered" evidence="1">
    <location>
        <begin position="11"/>
        <end position="32"/>
    </location>
</feature>
<evidence type="ECO:0000256" key="1">
    <source>
        <dbReference type="SAM" id="MobiDB-lite"/>
    </source>
</evidence>